<sequence length="474" mass="49448">MTNDIGMPESQREKPPLIEWAGLAPVPLAERHGKTWHVGGLWFAAQLVPSAVFLGVLGPQLGLSYWAALAAIVLGNALGALGPSLMSTYGPLTGMATLAQARALFGRATGVIGILAAFTSVAFIALGAVFGAQALEAAFGINQFVGILLVFLLEAVISVAGYRVLHQFEKIMAFVVAGGFVVVTIAVLASLSTTPQVAVPAPTDTAGSFILLAAITFGFAFGWSHNAPDYSRYLPQNSSRVTLFIATYLGIGLACVWMQLLGLTAATLLAGANPMLAIFTLTGGGVLGAIIMITMYLGVVANAAVAQYSAGLQILGAGVRLPRPVVTAFVAVLAFLLTLYLNSGDLSETFSSVLLLSTYWVAPFVGIWMLGWLPASRYETSLRVAAVPMQRLRVGWAAVIALAAGYVLCLPFSSTAIGDAVAATGSPFAWLLGGISRSVLGGGDLAYPVGIVVGVAVYWMCMNMRQSEINLEKK</sequence>
<feature type="transmembrane region" description="Helical" evidence="8">
    <location>
        <begin position="445"/>
        <end position="464"/>
    </location>
</feature>
<evidence type="ECO:0000256" key="1">
    <source>
        <dbReference type="ARBA" id="ARBA00004141"/>
    </source>
</evidence>
<keyword evidence="4 8" id="KW-0812">Transmembrane</keyword>
<dbReference type="Proteomes" id="UP000629365">
    <property type="component" value="Unassembled WGS sequence"/>
</dbReference>
<accession>A0ABQ1RTJ7</accession>
<organism evidence="9 10">
    <name type="scientific">Microbacterium murale</name>
    <dbReference type="NCBI Taxonomy" id="1081040"/>
    <lineage>
        <taxon>Bacteria</taxon>
        <taxon>Bacillati</taxon>
        <taxon>Actinomycetota</taxon>
        <taxon>Actinomycetes</taxon>
        <taxon>Micrococcales</taxon>
        <taxon>Microbacteriaceae</taxon>
        <taxon>Microbacterium</taxon>
    </lineage>
</organism>
<protein>
    <submittedName>
        <fullName evidence="9">Cytosine permease</fullName>
    </submittedName>
</protein>
<evidence type="ECO:0000256" key="3">
    <source>
        <dbReference type="ARBA" id="ARBA00022448"/>
    </source>
</evidence>
<keyword evidence="6 7" id="KW-0472">Membrane</keyword>
<dbReference type="InterPro" id="IPR026030">
    <property type="entry name" value="Pur-cyt_permease_Fcy2/21/22"/>
</dbReference>
<evidence type="ECO:0000256" key="7">
    <source>
        <dbReference type="PIRNR" id="PIRNR002744"/>
    </source>
</evidence>
<feature type="transmembrane region" description="Helical" evidence="8">
    <location>
        <begin position="205"/>
        <end position="223"/>
    </location>
</feature>
<comment type="subcellular location">
    <subcellularLocation>
        <location evidence="1">Membrane</location>
        <topology evidence="1">Multi-pass membrane protein</topology>
    </subcellularLocation>
</comment>
<feature type="transmembrane region" description="Helical" evidence="8">
    <location>
        <begin position="394"/>
        <end position="413"/>
    </location>
</feature>
<feature type="transmembrane region" description="Helical" evidence="8">
    <location>
        <begin position="243"/>
        <end position="270"/>
    </location>
</feature>
<feature type="transmembrane region" description="Helical" evidence="8">
    <location>
        <begin position="172"/>
        <end position="193"/>
    </location>
</feature>
<gene>
    <name evidence="9" type="ORF">GCM10007269_22220</name>
</gene>
<keyword evidence="10" id="KW-1185">Reference proteome</keyword>
<feature type="transmembrane region" description="Helical" evidence="8">
    <location>
        <begin position="63"/>
        <end position="83"/>
    </location>
</feature>
<evidence type="ECO:0000256" key="4">
    <source>
        <dbReference type="ARBA" id="ARBA00022692"/>
    </source>
</evidence>
<keyword evidence="3 7" id="KW-0813">Transport</keyword>
<evidence type="ECO:0000313" key="10">
    <source>
        <dbReference type="Proteomes" id="UP000629365"/>
    </source>
</evidence>
<name>A0ABQ1RTJ7_9MICO</name>
<evidence type="ECO:0000256" key="8">
    <source>
        <dbReference type="SAM" id="Phobius"/>
    </source>
</evidence>
<dbReference type="EMBL" id="BMCM01000003">
    <property type="protein sequence ID" value="GGD78928.1"/>
    <property type="molecule type" value="Genomic_DNA"/>
</dbReference>
<dbReference type="PIRSF" id="PIRSF002744">
    <property type="entry name" value="Pur-cyt_permease"/>
    <property type="match status" value="1"/>
</dbReference>
<dbReference type="InterPro" id="IPR001248">
    <property type="entry name" value="Pur-cyt_permease"/>
</dbReference>
<dbReference type="RefSeq" id="WP_188436631.1">
    <property type="nucleotide sequence ID" value="NZ_BMCM01000003.1"/>
</dbReference>
<feature type="transmembrane region" description="Helical" evidence="8">
    <location>
        <begin position="38"/>
        <end position="57"/>
    </location>
</feature>
<evidence type="ECO:0000256" key="2">
    <source>
        <dbReference type="ARBA" id="ARBA00008974"/>
    </source>
</evidence>
<evidence type="ECO:0000256" key="5">
    <source>
        <dbReference type="ARBA" id="ARBA00022989"/>
    </source>
</evidence>
<feature type="transmembrane region" description="Helical" evidence="8">
    <location>
        <begin position="276"/>
        <end position="300"/>
    </location>
</feature>
<feature type="transmembrane region" description="Helical" evidence="8">
    <location>
        <begin position="353"/>
        <end position="373"/>
    </location>
</feature>
<feature type="transmembrane region" description="Helical" evidence="8">
    <location>
        <begin position="104"/>
        <end position="132"/>
    </location>
</feature>
<reference evidence="10" key="1">
    <citation type="journal article" date="2019" name="Int. J. Syst. Evol. Microbiol.">
        <title>The Global Catalogue of Microorganisms (GCM) 10K type strain sequencing project: providing services to taxonomists for standard genome sequencing and annotation.</title>
        <authorList>
            <consortium name="The Broad Institute Genomics Platform"/>
            <consortium name="The Broad Institute Genome Sequencing Center for Infectious Disease"/>
            <person name="Wu L."/>
            <person name="Ma J."/>
        </authorList>
    </citation>
    <scope>NUCLEOTIDE SEQUENCE [LARGE SCALE GENOMIC DNA]</scope>
    <source>
        <strain evidence="10">CCM 7640</strain>
    </source>
</reference>
<feature type="transmembrane region" description="Helical" evidence="8">
    <location>
        <begin position="144"/>
        <end position="165"/>
    </location>
</feature>
<keyword evidence="5 8" id="KW-1133">Transmembrane helix</keyword>
<dbReference type="Pfam" id="PF02133">
    <property type="entry name" value="Transp_cyt_pur"/>
    <property type="match status" value="1"/>
</dbReference>
<comment type="similarity">
    <text evidence="2 7">Belongs to the purine-cytosine permease (2.A.39) family.</text>
</comment>
<dbReference type="PANTHER" id="PTHR31806">
    <property type="entry name" value="PURINE-CYTOSINE PERMEASE FCY2-RELATED"/>
    <property type="match status" value="1"/>
</dbReference>
<proteinExistence type="inferred from homology"/>
<evidence type="ECO:0000256" key="6">
    <source>
        <dbReference type="ARBA" id="ARBA00023136"/>
    </source>
</evidence>
<dbReference type="PANTHER" id="PTHR31806:SF1">
    <property type="entry name" value="PURINE-CYTOSINE PERMEASE FCY2-RELATED"/>
    <property type="match status" value="1"/>
</dbReference>
<feature type="transmembrane region" description="Helical" evidence="8">
    <location>
        <begin position="321"/>
        <end position="341"/>
    </location>
</feature>
<comment type="caution">
    <text evidence="9">The sequence shown here is derived from an EMBL/GenBank/DDBJ whole genome shotgun (WGS) entry which is preliminary data.</text>
</comment>
<dbReference type="Gene3D" id="1.10.4160.10">
    <property type="entry name" value="Hydantoin permease"/>
    <property type="match status" value="1"/>
</dbReference>
<evidence type="ECO:0000313" key="9">
    <source>
        <dbReference type="EMBL" id="GGD78928.1"/>
    </source>
</evidence>